<proteinExistence type="predicted"/>
<keyword evidence="1" id="KW-0732">Signal</keyword>
<gene>
    <name evidence="2" type="ORF">D1Z90_14850</name>
</gene>
<dbReference type="EMBL" id="QZCH01000021">
    <property type="protein sequence ID" value="RJG42061.1"/>
    <property type="molecule type" value="Genomic_DNA"/>
</dbReference>
<evidence type="ECO:0000313" key="3">
    <source>
        <dbReference type="Proteomes" id="UP000283255"/>
    </source>
</evidence>
<dbReference type="RefSeq" id="WP_119911569.1">
    <property type="nucleotide sequence ID" value="NZ_QZCH01000021.1"/>
</dbReference>
<dbReference type="AlphaFoldDB" id="A0A418YC23"/>
<evidence type="ECO:0000313" key="2">
    <source>
        <dbReference type="EMBL" id="RJG42061.1"/>
    </source>
</evidence>
<feature type="signal peptide" evidence="1">
    <location>
        <begin position="1"/>
        <end position="18"/>
    </location>
</feature>
<reference evidence="2 3" key="1">
    <citation type="submission" date="2018-09" db="EMBL/GenBank/DDBJ databases">
        <authorList>
            <person name="Wang F."/>
        </authorList>
    </citation>
    <scope>NUCLEOTIDE SEQUENCE [LARGE SCALE GENOMIC DNA]</scope>
    <source>
        <strain evidence="2 3">PLHSC7-2</strain>
    </source>
</reference>
<accession>A0A418YC23</accession>
<name>A0A418YC23_9GAMM</name>
<evidence type="ECO:0000256" key="1">
    <source>
        <dbReference type="SAM" id="SignalP"/>
    </source>
</evidence>
<dbReference type="OrthoDB" id="6381236at2"/>
<organism evidence="2 3">
    <name type="scientific">Motilimonas pumila</name>
    <dbReference type="NCBI Taxonomy" id="2303987"/>
    <lineage>
        <taxon>Bacteria</taxon>
        <taxon>Pseudomonadati</taxon>
        <taxon>Pseudomonadota</taxon>
        <taxon>Gammaproteobacteria</taxon>
        <taxon>Alteromonadales</taxon>
        <taxon>Alteromonadales genera incertae sedis</taxon>
        <taxon>Motilimonas</taxon>
    </lineage>
</organism>
<comment type="caution">
    <text evidence="2">The sequence shown here is derived from an EMBL/GenBank/DDBJ whole genome shotgun (WGS) entry which is preliminary data.</text>
</comment>
<keyword evidence="3" id="KW-1185">Reference proteome</keyword>
<dbReference type="Proteomes" id="UP000283255">
    <property type="component" value="Unassembled WGS sequence"/>
</dbReference>
<reference evidence="2 3" key="2">
    <citation type="submission" date="2019-01" db="EMBL/GenBank/DDBJ databases">
        <title>Motilimonas pumilus sp. nov., isolated from the gut of sea cucumber (Apostichopus japonicus).</title>
        <authorList>
            <person name="Wang F.-Q."/>
            <person name="Ren L.-H."/>
            <person name="Lin Y.-W."/>
            <person name="Sun G.-H."/>
            <person name="Du Z.-J."/>
            <person name="Zhao J.-X."/>
            <person name="Liu X.-J."/>
            <person name="Liu L.-J."/>
        </authorList>
    </citation>
    <scope>NUCLEOTIDE SEQUENCE [LARGE SCALE GENOMIC DNA]</scope>
    <source>
        <strain evidence="2 3">PLHSC7-2</strain>
    </source>
</reference>
<protein>
    <submittedName>
        <fullName evidence="2">Uncharacterized protein</fullName>
    </submittedName>
</protein>
<sequence length="298" mass="33706">MKPILSLLCCLFTSQVLSANVTSNPSTLKLDWFWQNEHGQSQEIKANFSRNQVKQGIEDQQKLSYSLNKPVRALHTYIEPRLSHVVNSINYYSPENAIKFSSIEHAFSIKDSTVESRLFWQAYYQYQDDAFTFLRVSPCMVQDQDKPCIRPNYSQLFYDYRQSFKLLAEQLRSTEGAPRSISNAQSWVFAIPQSEEEAANFSPPLSVLLENAADSDEKALLLATIISQLEPSYQMYLVYPADSNGSVSPAWLTIESKSGAQGSPVVINNTQHTLLTGSSNLLKEMMIANTQMVSEPLY</sequence>
<feature type="chain" id="PRO_5019083210" evidence="1">
    <location>
        <begin position="19"/>
        <end position="298"/>
    </location>
</feature>